<keyword evidence="5" id="KW-1185">Reference proteome</keyword>
<dbReference type="InterPro" id="IPR002156">
    <property type="entry name" value="RNaseH_domain"/>
</dbReference>
<dbReference type="AlphaFoldDB" id="A0A6D2KDJ8"/>
<proteinExistence type="predicted"/>
<protein>
    <recommendedName>
        <fullName evidence="2">RNase H type-1 domain-containing protein</fullName>
    </recommendedName>
</protein>
<dbReference type="Proteomes" id="UP000467841">
    <property type="component" value="Unassembled WGS sequence"/>
</dbReference>
<evidence type="ECO:0000313" key="4">
    <source>
        <dbReference type="EMBL" id="CAA7050338.1"/>
    </source>
</evidence>
<dbReference type="OrthoDB" id="1111847at2759"/>
<dbReference type="Pfam" id="PF13456">
    <property type="entry name" value="RVT_3"/>
    <property type="match status" value="1"/>
</dbReference>
<dbReference type="PANTHER" id="PTHR47074:SF49">
    <property type="entry name" value="POLYNUCLEOTIDYL TRANSFERASE, RIBONUCLEASE H-LIKE SUPERFAMILY PROTEIN"/>
    <property type="match status" value="1"/>
</dbReference>
<name>A0A6D2KDJ8_9BRAS</name>
<keyword evidence="1" id="KW-0472">Membrane</keyword>
<keyword evidence="1" id="KW-1133">Transmembrane helix</keyword>
<dbReference type="EMBL" id="CACVBM020001445">
    <property type="protein sequence ID" value="CAA7050338.1"/>
    <property type="molecule type" value="Genomic_DNA"/>
</dbReference>
<feature type="transmembrane region" description="Helical" evidence="1">
    <location>
        <begin position="71"/>
        <end position="93"/>
    </location>
</feature>
<dbReference type="GO" id="GO:0004523">
    <property type="term" value="F:RNA-DNA hybrid ribonuclease activity"/>
    <property type="evidence" value="ECO:0007669"/>
    <property type="project" value="InterPro"/>
</dbReference>
<evidence type="ECO:0000256" key="1">
    <source>
        <dbReference type="SAM" id="Phobius"/>
    </source>
</evidence>
<dbReference type="InterPro" id="IPR052929">
    <property type="entry name" value="RNase_H-like_EbsB-rel"/>
</dbReference>
<accession>A0A6D2KDJ8</accession>
<gene>
    <name evidence="4" type="ORF">MERR_LOCUS37573</name>
    <name evidence="3" type="ORF">MERR_LOCUS9791</name>
</gene>
<evidence type="ECO:0000313" key="3">
    <source>
        <dbReference type="EMBL" id="CAA7022556.1"/>
    </source>
</evidence>
<reference evidence="4 5" key="1">
    <citation type="submission" date="2020-01" db="EMBL/GenBank/DDBJ databases">
        <authorList>
            <person name="Mishra B."/>
        </authorList>
    </citation>
    <scope>NUCLEOTIDE SEQUENCE [LARGE SCALE GENOMIC DNA]</scope>
</reference>
<dbReference type="PANTHER" id="PTHR47074">
    <property type="entry name" value="BNAC02G40300D PROTEIN"/>
    <property type="match status" value="1"/>
</dbReference>
<keyword evidence="1" id="KW-0812">Transmembrane</keyword>
<evidence type="ECO:0000259" key="2">
    <source>
        <dbReference type="Pfam" id="PF13456"/>
    </source>
</evidence>
<feature type="domain" description="RNase H type-1" evidence="2">
    <location>
        <begin position="2"/>
        <end position="95"/>
    </location>
</feature>
<evidence type="ECO:0000313" key="5">
    <source>
        <dbReference type="Proteomes" id="UP000467841"/>
    </source>
</evidence>
<organism evidence="4 5">
    <name type="scientific">Microthlaspi erraticum</name>
    <dbReference type="NCBI Taxonomy" id="1685480"/>
    <lineage>
        <taxon>Eukaryota</taxon>
        <taxon>Viridiplantae</taxon>
        <taxon>Streptophyta</taxon>
        <taxon>Embryophyta</taxon>
        <taxon>Tracheophyta</taxon>
        <taxon>Spermatophyta</taxon>
        <taxon>Magnoliopsida</taxon>
        <taxon>eudicotyledons</taxon>
        <taxon>Gunneridae</taxon>
        <taxon>Pentapetalae</taxon>
        <taxon>rosids</taxon>
        <taxon>malvids</taxon>
        <taxon>Brassicales</taxon>
        <taxon>Brassicaceae</taxon>
        <taxon>Coluteocarpeae</taxon>
        <taxon>Microthlaspi</taxon>
    </lineage>
</organism>
<dbReference type="GO" id="GO:0003676">
    <property type="term" value="F:nucleic acid binding"/>
    <property type="evidence" value="ECO:0007669"/>
    <property type="project" value="InterPro"/>
</dbReference>
<dbReference type="EMBL" id="CACVBM020000710">
    <property type="protein sequence ID" value="CAA7022556.1"/>
    <property type="molecule type" value="Genomic_DNA"/>
</dbReference>
<sequence length="111" mass="12533">MGWIFTDGIGTDLNHGQASEHFVTSPLMAEALSIRSALNHALELGITTIHLKSDARDLVRAINMQEQIAEIYGILFDVNTFASMFSFISFNFISRLKMIRQMHSQTMRKAD</sequence>